<protein>
    <submittedName>
        <fullName evidence="3">Aa3-type cytochrome c oxidase subunit IV</fullName>
    </submittedName>
</protein>
<evidence type="ECO:0000313" key="3">
    <source>
        <dbReference type="EMBL" id="MBT2185794.1"/>
    </source>
</evidence>
<name>A0A9X1D8L5_9SPHN</name>
<dbReference type="Pfam" id="PF07835">
    <property type="entry name" value="COX4_pro_2"/>
    <property type="match status" value="1"/>
</dbReference>
<dbReference type="Gene3D" id="1.20.5.160">
    <property type="entry name" value="Bacterial aa3 type cytochrome c oxidase subunit IV"/>
    <property type="match status" value="1"/>
</dbReference>
<dbReference type="SUPFAM" id="SSF81469">
    <property type="entry name" value="Bacterial aa3 type cytochrome c oxidase subunit IV"/>
    <property type="match status" value="1"/>
</dbReference>
<keyword evidence="1" id="KW-0812">Transmembrane</keyword>
<dbReference type="Proteomes" id="UP001138757">
    <property type="component" value="Unassembled WGS sequence"/>
</dbReference>
<dbReference type="AlphaFoldDB" id="A0A9X1D8L5"/>
<dbReference type="RefSeq" id="WP_214621518.1">
    <property type="nucleotide sequence ID" value="NZ_JAHGAW010000001.1"/>
</dbReference>
<keyword evidence="4" id="KW-1185">Reference proteome</keyword>
<comment type="caution">
    <text evidence="3">The sequence shown here is derived from an EMBL/GenBank/DDBJ whole genome shotgun (WGS) entry which is preliminary data.</text>
</comment>
<accession>A0A9X1D8L5</accession>
<evidence type="ECO:0000256" key="1">
    <source>
        <dbReference type="SAM" id="Phobius"/>
    </source>
</evidence>
<feature type="domain" description="Cytochrome c oxidase subunit IV bacterial aa3 type" evidence="2">
    <location>
        <begin position="2"/>
        <end position="37"/>
    </location>
</feature>
<organism evidence="3 4">
    <name type="scientific">Sphingobium nicotianae</name>
    <dbReference type="NCBI Taxonomy" id="2782607"/>
    <lineage>
        <taxon>Bacteria</taxon>
        <taxon>Pseudomonadati</taxon>
        <taxon>Pseudomonadota</taxon>
        <taxon>Alphaproteobacteria</taxon>
        <taxon>Sphingomonadales</taxon>
        <taxon>Sphingomonadaceae</taxon>
        <taxon>Sphingobium</taxon>
    </lineage>
</organism>
<reference evidence="3" key="1">
    <citation type="submission" date="2021-05" db="EMBL/GenBank/DDBJ databases">
        <title>Genome of Sphingobium sp. strain.</title>
        <authorList>
            <person name="Fan R."/>
        </authorList>
    </citation>
    <scope>NUCLEOTIDE SEQUENCE</scope>
    <source>
        <strain evidence="3">H33</strain>
    </source>
</reference>
<dbReference type="InterPro" id="IPR036596">
    <property type="entry name" value="Cyt-C_aa3_sf"/>
</dbReference>
<sequence length="46" mass="4875">MAEHQDMTQANNTFSAFTTLMKWGTIVSVIAGLLVILIISHGGGAK</sequence>
<keyword evidence="1" id="KW-0472">Membrane</keyword>
<evidence type="ECO:0000313" key="4">
    <source>
        <dbReference type="Proteomes" id="UP001138757"/>
    </source>
</evidence>
<proteinExistence type="predicted"/>
<dbReference type="EMBL" id="JAHGAW010000001">
    <property type="protein sequence ID" value="MBT2185794.1"/>
    <property type="molecule type" value="Genomic_DNA"/>
</dbReference>
<feature type="transmembrane region" description="Helical" evidence="1">
    <location>
        <begin position="20"/>
        <end position="39"/>
    </location>
</feature>
<evidence type="ECO:0000259" key="2">
    <source>
        <dbReference type="Pfam" id="PF07835"/>
    </source>
</evidence>
<gene>
    <name evidence="3" type="ORF">KK488_02420</name>
</gene>
<dbReference type="InterPro" id="IPR012422">
    <property type="entry name" value="Cyt_c_oxidase_su4_bac-aa3"/>
</dbReference>
<keyword evidence="1" id="KW-1133">Transmembrane helix</keyword>